<comment type="similarity">
    <text evidence="2">Belongs to the REXO1/REXO3 family.</text>
</comment>
<dbReference type="FunFam" id="3.30.420.10:FF:000031">
    <property type="entry name" value="RNA exonuclease 1"/>
    <property type="match status" value="1"/>
</dbReference>
<feature type="compositionally biased region" description="Low complexity" evidence="7">
    <location>
        <begin position="47"/>
        <end position="57"/>
    </location>
</feature>
<dbReference type="GO" id="GO:0003676">
    <property type="term" value="F:nucleic acid binding"/>
    <property type="evidence" value="ECO:0007669"/>
    <property type="project" value="InterPro"/>
</dbReference>
<accession>A0AAD7NK05</accession>
<evidence type="ECO:0000256" key="2">
    <source>
        <dbReference type="ARBA" id="ARBA00006357"/>
    </source>
</evidence>
<dbReference type="Gene3D" id="3.30.420.10">
    <property type="entry name" value="Ribonuclease H-like superfamily/Ribonuclease H"/>
    <property type="match status" value="1"/>
</dbReference>
<reference evidence="9" key="1">
    <citation type="submission" date="2023-03" db="EMBL/GenBank/DDBJ databases">
        <title>Massive genome expansion in bonnet fungi (Mycena s.s.) driven by repeated elements and novel gene families across ecological guilds.</title>
        <authorList>
            <consortium name="Lawrence Berkeley National Laboratory"/>
            <person name="Harder C.B."/>
            <person name="Miyauchi S."/>
            <person name="Viragh M."/>
            <person name="Kuo A."/>
            <person name="Thoen E."/>
            <person name="Andreopoulos B."/>
            <person name="Lu D."/>
            <person name="Skrede I."/>
            <person name="Drula E."/>
            <person name="Henrissat B."/>
            <person name="Morin E."/>
            <person name="Kohler A."/>
            <person name="Barry K."/>
            <person name="LaButti K."/>
            <person name="Morin E."/>
            <person name="Salamov A."/>
            <person name="Lipzen A."/>
            <person name="Mereny Z."/>
            <person name="Hegedus B."/>
            <person name="Baldrian P."/>
            <person name="Stursova M."/>
            <person name="Weitz H."/>
            <person name="Taylor A."/>
            <person name="Grigoriev I.V."/>
            <person name="Nagy L.G."/>
            <person name="Martin F."/>
            <person name="Kauserud H."/>
        </authorList>
    </citation>
    <scope>NUCLEOTIDE SEQUENCE</scope>
    <source>
        <strain evidence="9">CBHHK188m</strain>
    </source>
</reference>
<gene>
    <name evidence="9" type="ORF">DFH07DRAFT_810971</name>
</gene>
<keyword evidence="6" id="KW-0539">Nucleus</keyword>
<proteinExistence type="inferred from homology"/>
<dbReference type="Proteomes" id="UP001215280">
    <property type="component" value="Unassembled WGS sequence"/>
</dbReference>
<dbReference type="InterPro" id="IPR034922">
    <property type="entry name" value="REX1-like_exo"/>
</dbReference>
<protein>
    <submittedName>
        <fullName evidence="9">Ribonuclease H-like domain-containing protein</fullName>
    </submittedName>
</protein>
<dbReference type="EMBL" id="JARJLG010000036">
    <property type="protein sequence ID" value="KAJ7764968.1"/>
    <property type="molecule type" value="Genomic_DNA"/>
</dbReference>
<comment type="caution">
    <text evidence="9">The sequence shown here is derived from an EMBL/GenBank/DDBJ whole genome shotgun (WGS) entry which is preliminary data.</text>
</comment>
<dbReference type="PANTHER" id="PTHR12801:SF115">
    <property type="entry name" value="FI18136P1-RELATED"/>
    <property type="match status" value="1"/>
</dbReference>
<keyword evidence="5" id="KW-0269">Exonuclease</keyword>
<dbReference type="SUPFAM" id="SSF53098">
    <property type="entry name" value="Ribonuclease H-like"/>
    <property type="match status" value="1"/>
</dbReference>
<dbReference type="InterPro" id="IPR036397">
    <property type="entry name" value="RNaseH_sf"/>
</dbReference>
<dbReference type="CDD" id="cd06145">
    <property type="entry name" value="REX1_like"/>
    <property type="match status" value="1"/>
</dbReference>
<evidence type="ECO:0000259" key="8">
    <source>
        <dbReference type="SMART" id="SM00479"/>
    </source>
</evidence>
<dbReference type="GO" id="GO:0010629">
    <property type="term" value="P:negative regulation of gene expression"/>
    <property type="evidence" value="ECO:0007669"/>
    <property type="project" value="UniProtKB-ARBA"/>
</dbReference>
<evidence type="ECO:0000313" key="10">
    <source>
        <dbReference type="Proteomes" id="UP001215280"/>
    </source>
</evidence>
<dbReference type="InterPro" id="IPR047021">
    <property type="entry name" value="REXO1/3/4-like"/>
</dbReference>
<keyword evidence="3" id="KW-0540">Nuclease</keyword>
<evidence type="ECO:0000256" key="4">
    <source>
        <dbReference type="ARBA" id="ARBA00022801"/>
    </source>
</evidence>
<dbReference type="AlphaFoldDB" id="A0AAD7NK05"/>
<evidence type="ECO:0000256" key="3">
    <source>
        <dbReference type="ARBA" id="ARBA00022722"/>
    </source>
</evidence>
<evidence type="ECO:0000256" key="5">
    <source>
        <dbReference type="ARBA" id="ARBA00022839"/>
    </source>
</evidence>
<organism evidence="9 10">
    <name type="scientific">Mycena maculata</name>
    <dbReference type="NCBI Taxonomy" id="230809"/>
    <lineage>
        <taxon>Eukaryota</taxon>
        <taxon>Fungi</taxon>
        <taxon>Dikarya</taxon>
        <taxon>Basidiomycota</taxon>
        <taxon>Agaricomycotina</taxon>
        <taxon>Agaricomycetes</taxon>
        <taxon>Agaricomycetidae</taxon>
        <taxon>Agaricales</taxon>
        <taxon>Marasmiineae</taxon>
        <taxon>Mycenaceae</taxon>
        <taxon>Mycena</taxon>
    </lineage>
</organism>
<keyword evidence="4" id="KW-0378">Hydrolase</keyword>
<dbReference type="InterPro" id="IPR013520">
    <property type="entry name" value="Ribonucl_H"/>
</dbReference>
<dbReference type="GO" id="GO:0005634">
    <property type="term" value="C:nucleus"/>
    <property type="evidence" value="ECO:0007669"/>
    <property type="project" value="UniProtKB-SubCell"/>
</dbReference>
<dbReference type="GO" id="GO:0004527">
    <property type="term" value="F:exonuclease activity"/>
    <property type="evidence" value="ECO:0007669"/>
    <property type="project" value="UniProtKB-KW"/>
</dbReference>
<name>A0AAD7NK05_9AGAR</name>
<feature type="region of interest" description="Disordered" evidence="7">
    <location>
        <begin position="28"/>
        <end position="104"/>
    </location>
</feature>
<evidence type="ECO:0000256" key="6">
    <source>
        <dbReference type="ARBA" id="ARBA00023242"/>
    </source>
</evidence>
<keyword evidence="10" id="KW-1185">Reference proteome</keyword>
<dbReference type="PANTHER" id="PTHR12801">
    <property type="entry name" value="RNA EXONUCLEASE REXO1 / RECO3 FAMILY MEMBER-RELATED"/>
    <property type="match status" value="1"/>
</dbReference>
<dbReference type="SMART" id="SM00479">
    <property type="entry name" value="EXOIII"/>
    <property type="match status" value="1"/>
</dbReference>
<evidence type="ECO:0000256" key="1">
    <source>
        <dbReference type="ARBA" id="ARBA00004123"/>
    </source>
</evidence>
<comment type="subcellular location">
    <subcellularLocation>
        <location evidence="1">Nucleus</location>
    </subcellularLocation>
</comment>
<sequence length="515" mass="56417">MFSSLRLFQQLACPDVPRCSRPHCLFSHRTDLPPPPSLTIPVAQPASSSSRPSTSSTIPAKRSIPSTSAPGPSAPQEPPRKQQKIAPNRAASTAEQPAAGPPVLKVNGASSVVPVPVRQAMLKTLYDHFVVLYSNISNNPSLAAEDALRQEEEVYKKSNKQTYRVAIIHCVAAIKRRPPPDTSSHPSVGTEEEINARAAALKTRKSLRITRAHIEHLILTRQDMETWGFFVDIPDGIGGDRPSLENTIAKCDRCGKPCLVKRKDEAEECIYHWGKPVSRTAGGQKVRVHRCCSKPAPDDGGCVRGPHVFYESKAEDLHARHAFSYLKSPPSPNTVLDVAALDCEMVYTTGGMRVARVSVVDGEGIEVFDELVRMDDGVEVIDFNTRFSGITEEDYNAKAVLPLASIRESLDNLINSETVLIGHSLDSDLKTLRIIHHVNVDTSIMFRHSAGPPYRKALKDLAREHLGITIQSGGVTVGHSSVEDSVATLDLVKWHVVNRPPKPKPPTPMETEGQW</sequence>
<evidence type="ECO:0000313" key="9">
    <source>
        <dbReference type="EMBL" id="KAJ7764968.1"/>
    </source>
</evidence>
<evidence type="ECO:0000256" key="7">
    <source>
        <dbReference type="SAM" id="MobiDB-lite"/>
    </source>
</evidence>
<dbReference type="InterPro" id="IPR012337">
    <property type="entry name" value="RNaseH-like_sf"/>
</dbReference>
<feature type="domain" description="Exonuclease" evidence="8">
    <location>
        <begin position="337"/>
        <end position="501"/>
    </location>
</feature>